<dbReference type="Proteomes" id="UP000494106">
    <property type="component" value="Unassembled WGS sequence"/>
</dbReference>
<protein>
    <recommendedName>
        <fullName evidence="5">Carboxylesterase type B domain-containing protein</fullName>
    </recommendedName>
</protein>
<dbReference type="InterPro" id="IPR051093">
    <property type="entry name" value="Neuroligin/BSAL"/>
</dbReference>
<evidence type="ECO:0000256" key="4">
    <source>
        <dbReference type="SAM" id="Phobius"/>
    </source>
</evidence>
<dbReference type="InterPro" id="IPR029058">
    <property type="entry name" value="AB_hydrolase_fold"/>
</dbReference>
<dbReference type="Pfam" id="PF00135">
    <property type="entry name" value="COesterase"/>
    <property type="match status" value="1"/>
</dbReference>
<sequence>MSRQCLRTASVTVRLNCYPRAHGVGPTLQAKYPVVIFIHGESFEWNSGNVYDGSVLASYGGLVVITINYRLGILGFLNANPIPHLKARVANYGLMDQIAALHWVQQNIALFGGDAGNVTMLGHGSGAACINFLMISPTVMPGLFHRSILLSGSALSSWALVEDPVSFSVQLAKQANCTLPEDIVKDHELIVDCLREVPLEELMSAEISTPSYLTAFGPSVDGVVVKTDYAKELLTFFIPNDLQGFSSVSGVNNQKADKRNGERIFGIKGGQNKYDLLFGVVTSEALWKFSAQDIQNGFEGERRDRIIRTYVRNAYTYHLSEIFFTIVNEYTDWERTVQHPINTRDAAVLAISDAQYVAPLVQTGDFLSSPDSSSKTFFYVFDYQTKDGDYPQRMGSVHGEELPYLFGSPLVDGLGHFPKNYTKSEVALSESFILYIANFARSGNPNEAHRQESVLPISRERNKYKSIVWDEYDTLYQKYLEIGMKPRMKNHYRAHQLSVWLRLIPEIHRAGMKDVVAKHNLFRNHNDPELYDGLVRPDPLTRANYFDPTLELYRKPTYNLTLEIPSTTMDTYVTTCISVMSARPGSAVTQTQVPNNTHTQDISNLEVAGYTAYSTALSVTIAIGCSLLILNVLIFAGVYYQRDKTRLQVKALQQQQKRNHNSTFDSVSSKHPHYFVGHSQSSSTIVDIDHQDKNAIIAMTNRVPHFTTANCPNVCHTGIQMSNLSQKTSPPTNRGQCTTLPRKVGFSYQQNQICNASNCMTLPKNATFMSSASNLPDVQAQTGQNQGPGNGSVLPPPSSPPSQHFAQSRVPQAAMSEMNV</sequence>
<evidence type="ECO:0000259" key="5">
    <source>
        <dbReference type="Pfam" id="PF00135"/>
    </source>
</evidence>
<feature type="compositionally biased region" description="Polar residues" evidence="3">
    <location>
        <begin position="778"/>
        <end position="787"/>
    </location>
</feature>
<evidence type="ECO:0000256" key="2">
    <source>
        <dbReference type="ARBA" id="ARBA00023180"/>
    </source>
</evidence>
<accession>A0A8S1BCL6</accession>
<comment type="caution">
    <text evidence="6">The sequence shown here is derived from an EMBL/GenBank/DDBJ whole genome shotgun (WGS) entry which is preliminary data.</text>
</comment>
<dbReference type="Gene3D" id="3.40.50.1820">
    <property type="entry name" value="alpha/beta hydrolase"/>
    <property type="match status" value="1"/>
</dbReference>
<evidence type="ECO:0000313" key="6">
    <source>
        <dbReference type="EMBL" id="CAB3256125.1"/>
    </source>
</evidence>
<dbReference type="AlphaFoldDB" id="A0A8S1BCL6"/>
<feature type="domain" description="Carboxylesterase type B" evidence="5">
    <location>
        <begin position="26"/>
        <end position="500"/>
    </location>
</feature>
<dbReference type="PANTHER" id="PTHR43903">
    <property type="entry name" value="NEUROLIGIN"/>
    <property type="match status" value="1"/>
</dbReference>
<feature type="region of interest" description="Disordered" evidence="3">
    <location>
        <begin position="778"/>
        <end position="820"/>
    </location>
</feature>
<evidence type="ECO:0000313" key="7">
    <source>
        <dbReference type="Proteomes" id="UP000494106"/>
    </source>
</evidence>
<keyword evidence="4" id="KW-1133">Transmembrane helix</keyword>
<dbReference type="EMBL" id="CADEBC010000585">
    <property type="protein sequence ID" value="CAB3256125.1"/>
    <property type="molecule type" value="Genomic_DNA"/>
</dbReference>
<evidence type="ECO:0000256" key="1">
    <source>
        <dbReference type="ARBA" id="ARBA00005964"/>
    </source>
</evidence>
<evidence type="ECO:0000256" key="3">
    <source>
        <dbReference type="SAM" id="MobiDB-lite"/>
    </source>
</evidence>
<name>A0A8S1BCL6_ARCPL</name>
<gene>
    <name evidence="6" type="ORF">APLA_LOCUS15178</name>
</gene>
<keyword evidence="4" id="KW-0472">Membrane</keyword>
<dbReference type="SUPFAM" id="SSF53474">
    <property type="entry name" value="alpha/beta-Hydrolases"/>
    <property type="match status" value="1"/>
</dbReference>
<reference evidence="6 7" key="1">
    <citation type="submission" date="2020-04" db="EMBL/GenBank/DDBJ databases">
        <authorList>
            <person name="Wallbank WR R."/>
            <person name="Pardo Diaz C."/>
            <person name="Kozak K."/>
            <person name="Martin S."/>
            <person name="Jiggins C."/>
            <person name="Moest M."/>
            <person name="Warren A I."/>
            <person name="Byers J.R.P. K."/>
            <person name="Montejo-Kovacevich G."/>
            <person name="Yen C E."/>
        </authorList>
    </citation>
    <scope>NUCLEOTIDE SEQUENCE [LARGE SCALE GENOMIC DNA]</scope>
</reference>
<keyword evidence="2" id="KW-0325">Glycoprotein</keyword>
<keyword evidence="4" id="KW-0812">Transmembrane</keyword>
<dbReference type="InterPro" id="IPR002018">
    <property type="entry name" value="CarbesteraseB"/>
</dbReference>
<dbReference type="OrthoDB" id="3200163at2759"/>
<organism evidence="6 7">
    <name type="scientific">Arctia plantaginis</name>
    <name type="common">Wood tiger moth</name>
    <name type="synonym">Phalaena plantaginis</name>
    <dbReference type="NCBI Taxonomy" id="874455"/>
    <lineage>
        <taxon>Eukaryota</taxon>
        <taxon>Metazoa</taxon>
        <taxon>Ecdysozoa</taxon>
        <taxon>Arthropoda</taxon>
        <taxon>Hexapoda</taxon>
        <taxon>Insecta</taxon>
        <taxon>Pterygota</taxon>
        <taxon>Neoptera</taxon>
        <taxon>Endopterygota</taxon>
        <taxon>Lepidoptera</taxon>
        <taxon>Glossata</taxon>
        <taxon>Ditrysia</taxon>
        <taxon>Noctuoidea</taxon>
        <taxon>Erebidae</taxon>
        <taxon>Arctiinae</taxon>
        <taxon>Arctia</taxon>
    </lineage>
</organism>
<comment type="similarity">
    <text evidence="1">Belongs to the type-B carboxylesterase/lipase family.</text>
</comment>
<proteinExistence type="inferred from homology"/>
<feature type="transmembrane region" description="Helical" evidence="4">
    <location>
        <begin position="616"/>
        <end position="640"/>
    </location>
</feature>
<keyword evidence="7" id="KW-1185">Reference proteome</keyword>